<comment type="cofactor">
    <cofactor evidence="4">
        <name>Zn(2+)</name>
        <dbReference type="ChEBI" id="CHEBI:29105"/>
    </cofactor>
    <text evidence="4">Binds 1 zinc ion per subunit.</text>
</comment>
<dbReference type="InterPro" id="IPR036874">
    <property type="entry name" value="Carbonic_anhydrase_sf"/>
</dbReference>
<dbReference type="SMART" id="SM00947">
    <property type="entry name" value="Pro_CA"/>
    <property type="match status" value="1"/>
</dbReference>
<dbReference type="GO" id="GO:0008270">
    <property type="term" value="F:zinc ion binding"/>
    <property type="evidence" value="ECO:0007669"/>
    <property type="project" value="InterPro"/>
</dbReference>
<organism evidence="6 7">
    <name type="scientific">Candidatus Wallbacteria bacterium GWC2_49_35</name>
    <dbReference type="NCBI Taxonomy" id="1817813"/>
    <lineage>
        <taxon>Bacteria</taxon>
        <taxon>Candidatus Walliibacteriota</taxon>
    </lineage>
</organism>
<protein>
    <recommendedName>
        <fullName evidence="8">Carbonic anhydrase</fullName>
    </recommendedName>
</protein>
<feature type="region of interest" description="Disordered" evidence="5">
    <location>
        <begin position="42"/>
        <end position="61"/>
    </location>
</feature>
<evidence type="ECO:0008006" key="8">
    <source>
        <dbReference type="Google" id="ProtNLM"/>
    </source>
</evidence>
<evidence type="ECO:0000256" key="4">
    <source>
        <dbReference type="PIRSR" id="PIRSR601765-1"/>
    </source>
</evidence>
<feature type="non-terminal residue" evidence="6">
    <location>
        <position position="1"/>
    </location>
</feature>
<dbReference type="GO" id="GO:0004089">
    <property type="term" value="F:carbonate dehydratase activity"/>
    <property type="evidence" value="ECO:0007669"/>
    <property type="project" value="InterPro"/>
</dbReference>
<sequence>KLDVNKKGDFDFSANNDLGPSIEIGGKTGMFDADELKIDGYKQKTASSHNKEQSRQPEKTAEEVLAELKGADLTLSDIAYKGGKYASRGGGGAAGRKPLSADGALVNKLLAANNAFVNSSSMAVFDNSKTPNYKLALLTCSCPSMTAAVESALGLSPGDAYVIKVLGSSTIENQTSEVMRSLTVAVHLYGVEEIIVLSHDDCVLKQLSASKLVDAMRRNAIRRTDMEIVDMKAFCGGFSSGKQNIRKTISFIQNSKLIPDTVAVHGMMIAPKSLRLEVVVNGYSERIVV</sequence>
<dbReference type="PANTHER" id="PTHR43175">
    <property type="entry name" value="CARBONIC ANHYDRASE"/>
    <property type="match status" value="1"/>
</dbReference>
<dbReference type="AlphaFoldDB" id="A0A1F7WLF0"/>
<gene>
    <name evidence="6" type="ORF">A2008_10425</name>
</gene>
<dbReference type="PANTHER" id="PTHR43175:SF3">
    <property type="entry name" value="CARBON DISULFIDE HYDROLASE"/>
    <property type="match status" value="1"/>
</dbReference>
<name>A0A1F7WLF0_9BACT</name>
<proteinExistence type="inferred from homology"/>
<dbReference type="Pfam" id="PF00484">
    <property type="entry name" value="Pro_CA"/>
    <property type="match status" value="1"/>
</dbReference>
<evidence type="ECO:0000256" key="5">
    <source>
        <dbReference type="SAM" id="MobiDB-lite"/>
    </source>
</evidence>
<evidence type="ECO:0000256" key="1">
    <source>
        <dbReference type="ARBA" id="ARBA00006217"/>
    </source>
</evidence>
<evidence type="ECO:0000256" key="3">
    <source>
        <dbReference type="ARBA" id="ARBA00022833"/>
    </source>
</evidence>
<evidence type="ECO:0000313" key="6">
    <source>
        <dbReference type="EMBL" id="OGM02845.1"/>
    </source>
</evidence>
<dbReference type="Gene3D" id="3.40.1050.10">
    <property type="entry name" value="Carbonic anhydrase"/>
    <property type="match status" value="1"/>
</dbReference>
<dbReference type="Proteomes" id="UP000178735">
    <property type="component" value="Unassembled WGS sequence"/>
</dbReference>
<dbReference type="InterPro" id="IPR001765">
    <property type="entry name" value="Carbonic_anhydrase"/>
</dbReference>
<feature type="binding site" evidence="4">
    <location>
        <position position="202"/>
    </location>
    <ligand>
        <name>Zn(2+)</name>
        <dbReference type="ChEBI" id="CHEBI:29105"/>
    </ligand>
</feature>
<comment type="similarity">
    <text evidence="1">Belongs to the beta-class carbonic anhydrase family.</text>
</comment>
<feature type="binding site" evidence="4">
    <location>
        <position position="199"/>
    </location>
    <ligand>
        <name>Zn(2+)</name>
        <dbReference type="ChEBI" id="CHEBI:29105"/>
    </ligand>
</feature>
<feature type="compositionally biased region" description="Basic and acidic residues" evidence="5">
    <location>
        <begin position="49"/>
        <end position="61"/>
    </location>
</feature>
<evidence type="ECO:0000313" key="7">
    <source>
        <dbReference type="Proteomes" id="UP000178735"/>
    </source>
</evidence>
<dbReference type="SUPFAM" id="SSF53056">
    <property type="entry name" value="beta-carbonic anhydrase, cab"/>
    <property type="match status" value="1"/>
</dbReference>
<keyword evidence="2 4" id="KW-0479">Metal-binding</keyword>
<evidence type="ECO:0000256" key="2">
    <source>
        <dbReference type="ARBA" id="ARBA00022723"/>
    </source>
</evidence>
<reference evidence="6 7" key="1">
    <citation type="journal article" date="2016" name="Nat. Commun.">
        <title>Thousands of microbial genomes shed light on interconnected biogeochemical processes in an aquifer system.</title>
        <authorList>
            <person name="Anantharaman K."/>
            <person name="Brown C.T."/>
            <person name="Hug L.A."/>
            <person name="Sharon I."/>
            <person name="Castelle C.J."/>
            <person name="Probst A.J."/>
            <person name="Thomas B.C."/>
            <person name="Singh A."/>
            <person name="Wilkins M.J."/>
            <person name="Karaoz U."/>
            <person name="Brodie E.L."/>
            <person name="Williams K.H."/>
            <person name="Hubbard S.S."/>
            <person name="Banfield J.F."/>
        </authorList>
    </citation>
    <scope>NUCLEOTIDE SEQUENCE [LARGE SCALE GENOMIC DNA]</scope>
</reference>
<comment type="caution">
    <text evidence="6">The sequence shown here is derived from an EMBL/GenBank/DDBJ whole genome shotgun (WGS) entry which is preliminary data.</text>
</comment>
<dbReference type="EMBL" id="MGFH01000199">
    <property type="protein sequence ID" value="OGM02845.1"/>
    <property type="molecule type" value="Genomic_DNA"/>
</dbReference>
<keyword evidence="3 4" id="KW-0862">Zinc</keyword>
<feature type="binding site" evidence="4">
    <location>
        <position position="140"/>
    </location>
    <ligand>
        <name>Zn(2+)</name>
        <dbReference type="ChEBI" id="CHEBI:29105"/>
    </ligand>
</feature>
<dbReference type="STRING" id="1817813.A2008_10425"/>
<accession>A0A1F7WLF0</accession>